<organism evidence="1 2">
    <name type="scientific">Burkholderia lata (strain ATCC 17760 / DSM 23089 / LMG 22485 / NCIMB 9086 / R18194 / 383)</name>
    <dbReference type="NCBI Taxonomy" id="482957"/>
    <lineage>
        <taxon>Bacteria</taxon>
        <taxon>Pseudomonadati</taxon>
        <taxon>Pseudomonadota</taxon>
        <taxon>Betaproteobacteria</taxon>
        <taxon>Burkholderiales</taxon>
        <taxon>Burkholderiaceae</taxon>
        <taxon>Burkholderia</taxon>
        <taxon>Burkholderia cepacia complex</taxon>
    </lineage>
</organism>
<proteinExistence type="predicted"/>
<sequence length="86" mass="9790">MYALNIDTFCANSSSVKERVERAHQARQDRLVEELRLRGISTVNDANVYAPSFIAAYNTHFAKPPTSDFHAHRSLRDDENLNIVLT</sequence>
<dbReference type="Proteomes" id="UP000494170">
    <property type="component" value="Unassembled WGS sequence"/>
</dbReference>
<name>A0A6P2HTP0_BURL3</name>
<dbReference type="AlphaFoldDB" id="A0A6P2HTP0"/>
<protein>
    <submittedName>
        <fullName evidence="1">Integrase</fullName>
    </submittedName>
</protein>
<accession>A0A6P2HTP0</accession>
<evidence type="ECO:0000313" key="1">
    <source>
        <dbReference type="EMBL" id="VWB21574.1"/>
    </source>
</evidence>
<dbReference type="EMBL" id="CABVPY010000004">
    <property type="protein sequence ID" value="VWB21574.1"/>
    <property type="molecule type" value="Genomic_DNA"/>
</dbReference>
<evidence type="ECO:0000313" key="2">
    <source>
        <dbReference type="Proteomes" id="UP000494170"/>
    </source>
</evidence>
<gene>
    <name evidence="1" type="ORF">BLA6863_00849</name>
</gene>
<reference evidence="1 2" key="1">
    <citation type="submission" date="2019-09" db="EMBL/GenBank/DDBJ databases">
        <authorList>
            <person name="Depoorter E."/>
        </authorList>
    </citation>
    <scope>NUCLEOTIDE SEQUENCE [LARGE SCALE GENOMIC DNA]</scope>
    <source>
        <strain evidence="1">LMG 6863</strain>
    </source>
</reference>